<dbReference type="PROSITE" id="PS50931">
    <property type="entry name" value="HTH_LYSR"/>
    <property type="match status" value="1"/>
</dbReference>
<dbReference type="InterPro" id="IPR000847">
    <property type="entry name" value="LysR_HTH_N"/>
</dbReference>
<dbReference type="Pfam" id="PF03466">
    <property type="entry name" value="LysR_substrate"/>
    <property type="match status" value="1"/>
</dbReference>
<evidence type="ECO:0000256" key="3">
    <source>
        <dbReference type="ARBA" id="ARBA00023125"/>
    </source>
</evidence>
<dbReference type="InterPro" id="IPR005119">
    <property type="entry name" value="LysR_subst-bd"/>
</dbReference>
<evidence type="ECO:0000259" key="5">
    <source>
        <dbReference type="PROSITE" id="PS50931"/>
    </source>
</evidence>
<dbReference type="Proteomes" id="UP000481872">
    <property type="component" value="Unassembled WGS sequence"/>
</dbReference>
<dbReference type="PRINTS" id="PR00039">
    <property type="entry name" value="HTHLYSR"/>
</dbReference>
<dbReference type="Gene3D" id="1.10.10.10">
    <property type="entry name" value="Winged helix-like DNA-binding domain superfamily/Winged helix DNA-binding domain"/>
    <property type="match status" value="1"/>
</dbReference>
<dbReference type="RefSeq" id="WP_199869908.1">
    <property type="nucleotide sequence ID" value="NZ_JAAGPU010000014.1"/>
</dbReference>
<organism evidence="6 7">
    <name type="scientific">Clostridium senegalense</name>
    <dbReference type="NCBI Taxonomy" id="1465809"/>
    <lineage>
        <taxon>Bacteria</taxon>
        <taxon>Bacillati</taxon>
        <taxon>Bacillota</taxon>
        <taxon>Clostridia</taxon>
        <taxon>Eubacteriales</taxon>
        <taxon>Clostridiaceae</taxon>
        <taxon>Clostridium</taxon>
    </lineage>
</organism>
<dbReference type="EMBL" id="JAAGPU010000014">
    <property type="protein sequence ID" value="NEU04982.1"/>
    <property type="molecule type" value="Genomic_DNA"/>
</dbReference>
<comment type="similarity">
    <text evidence="1">Belongs to the LysR transcriptional regulatory family.</text>
</comment>
<evidence type="ECO:0000256" key="1">
    <source>
        <dbReference type="ARBA" id="ARBA00009437"/>
    </source>
</evidence>
<reference evidence="6 7" key="1">
    <citation type="submission" date="2020-02" db="EMBL/GenBank/DDBJ databases">
        <title>Genome assembly of a novel Clostridium senegalense strain.</title>
        <authorList>
            <person name="Gupta T.B."/>
            <person name="Jauregui R."/>
            <person name="Maclean P."/>
            <person name="Nawarathana A."/>
            <person name="Brightwell G."/>
        </authorList>
    </citation>
    <scope>NUCLEOTIDE SEQUENCE [LARGE SCALE GENOMIC DNA]</scope>
    <source>
        <strain evidence="6 7">AGRFS4</strain>
    </source>
</reference>
<gene>
    <name evidence="6" type="ORF">G3M99_08965</name>
</gene>
<dbReference type="Gene3D" id="3.40.190.290">
    <property type="match status" value="1"/>
</dbReference>
<dbReference type="PANTHER" id="PTHR30126">
    <property type="entry name" value="HTH-TYPE TRANSCRIPTIONAL REGULATOR"/>
    <property type="match status" value="1"/>
</dbReference>
<dbReference type="Pfam" id="PF00126">
    <property type="entry name" value="HTH_1"/>
    <property type="match status" value="1"/>
</dbReference>
<dbReference type="InterPro" id="IPR036390">
    <property type="entry name" value="WH_DNA-bd_sf"/>
</dbReference>
<name>A0A6M0H5W4_9CLOT</name>
<dbReference type="InterPro" id="IPR036388">
    <property type="entry name" value="WH-like_DNA-bd_sf"/>
</dbReference>
<dbReference type="CDD" id="cd05466">
    <property type="entry name" value="PBP2_LTTR_substrate"/>
    <property type="match status" value="1"/>
</dbReference>
<proteinExistence type="inferred from homology"/>
<evidence type="ECO:0000313" key="6">
    <source>
        <dbReference type="EMBL" id="NEU04982.1"/>
    </source>
</evidence>
<dbReference type="SUPFAM" id="SSF53850">
    <property type="entry name" value="Periplasmic binding protein-like II"/>
    <property type="match status" value="1"/>
</dbReference>
<keyword evidence="3" id="KW-0238">DNA-binding</keyword>
<dbReference type="FunFam" id="1.10.10.10:FF:000001">
    <property type="entry name" value="LysR family transcriptional regulator"/>
    <property type="match status" value="1"/>
</dbReference>
<dbReference type="GO" id="GO:0000976">
    <property type="term" value="F:transcription cis-regulatory region binding"/>
    <property type="evidence" value="ECO:0007669"/>
    <property type="project" value="TreeGrafter"/>
</dbReference>
<evidence type="ECO:0000256" key="4">
    <source>
        <dbReference type="ARBA" id="ARBA00023163"/>
    </source>
</evidence>
<comment type="caution">
    <text evidence="6">The sequence shown here is derived from an EMBL/GenBank/DDBJ whole genome shotgun (WGS) entry which is preliminary data.</text>
</comment>
<evidence type="ECO:0000313" key="7">
    <source>
        <dbReference type="Proteomes" id="UP000481872"/>
    </source>
</evidence>
<dbReference type="SUPFAM" id="SSF46785">
    <property type="entry name" value="Winged helix' DNA-binding domain"/>
    <property type="match status" value="1"/>
</dbReference>
<sequence>MELRQLNTFITVADLNNFTRAADVLGYTQPTVTSQIQLLESELGVRLFERIKKNISLTYEGKKFLVYAKEIVAMCEEAKNTVKKQPIPKGVVTIGALESLCTTRLHTLLKDFHEKFPDIEIILKTIKSTEYEELLLGNQIDVAFCLDRIIKTSDFIVDLAIPESLVLLTSPNHPLTKLFKVYPEDIADHLFILAEEECSYRRTILAILNNLNLKPKSIMEIGSIQAMKQLAISGLGIILLPKITVKEELFKGELVELNWHGPAFEFFTQVIYHEDKWISPALQTLLNITKSALPLQYCND</sequence>
<dbReference type="PANTHER" id="PTHR30126:SF100">
    <property type="entry name" value="LYSR-FAMILY TRANSCRIPTIONAL REGULATOR"/>
    <property type="match status" value="1"/>
</dbReference>
<dbReference type="GO" id="GO:0003700">
    <property type="term" value="F:DNA-binding transcription factor activity"/>
    <property type="evidence" value="ECO:0007669"/>
    <property type="project" value="InterPro"/>
</dbReference>
<protein>
    <submittedName>
        <fullName evidence="6">LysR family transcriptional regulator</fullName>
    </submittedName>
</protein>
<feature type="domain" description="HTH lysR-type" evidence="5">
    <location>
        <begin position="1"/>
        <end position="58"/>
    </location>
</feature>
<keyword evidence="4" id="KW-0804">Transcription</keyword>
<dbReference type="AlphaFoldDB" id="A0A6M0H5W4"/>
<keyword evidence="2" id="KW-0805">Transcription regulation</keyword>
<keyword evidence="7" id="KW-1185">Reference proteome</keyword>
<accession>A0A6M0H5W4</accession>
<evidence type="ECO:0000256" key="2">
    <source>
        <dbReference type="ARBA" id="ARBA00023015"/>
    </source>
</evidence>